<dbReference type="GO" id="GO:0005737">
    <property type="term" value="C:cytoplasm"/>
    <property type="evidence" value="ECO:0007669"/>
    <property type="project" value="TreeGrafter"/>
</dbReference>
<keyword evidence="2" id="KW-0346">Stress response</keyword>
<dbReference type="EMBL" id="KZ858968">
    <property type="protein sequence ID" value="RDW27111.1"/>
    <property type="molecule type" value="Genomic_DNA"/>
</dbReference>
<dbReference type="Pfam" id="PF01965">
    <property type="entry name" value="DJ-1_PfpI"/>
    <property type="match status" value="1"/>
</dbReference>
<reference evidence="7 9" key="1">
    <citation type="journal article" date="2016" name="PLoS ONE">
        <title>Sequence Assembly of Yarrowia lipolytica Strain W29/CLIB89 Shows Transposable Element Diversity.</title>
        <authorList>
            <person name="Magnan C."/>
            <person name="Yu J."/>
            <person name="Chang I."/>
            <person name="Jahn E."/>
            <person name="Kanomata Y."/>
            <person name="Wu J."/>
            <person name="Zeller M."/>
            <person name="Oakes M."/>
            <person name="Baldi P."/>
            <person name="Sandmeyer S."/>
        </authorList>
    </citation>
    <scope>NUCLEOTIDE SEQUENCE [LARGE SCALE GENOMIC DNA]</scope>
    <source>
        <strain evidence="7">CLIB89</strain>
        <strain evidence="9">CLIB89(W29)</strain>
    </source>
</reference>
<evidence type="ECO:0000256" key="5">
    <source>
        <dbReference type="ARBA" id="ARBA00048082"/>
    </source>
</evidence>
<dbReference type="PANTHER" id="PTHR48094:SF11">
    <property type="entry name" value="GLUTATHIONE-INDEPENDENT GLYOXALASE HSP31-RELATED"/>
    <property type="match status" value="1"/>
</dbReference>
<dbReference type="EC" id="4.2.1.130" evidence="1"/>
<evidence type="ECO:0000313" key="10">
    <source>
        <dbReference type="Proteomes" id="UP000256601"/>
    </source>
</evidence>
<dbReference type="GO" id="GO:0016740">
    <property type="term" value="F:transferase activity"/>
    <property type="evidence" value="ECO:0007669"/>
    <property type="project" value="UniProtKB-KW"/>
</dbReference>
<evidence type="ECO:0000256" key="4">
    <source>
        <dbReference type="ARBA" id="ARBA00038493"/>
    </source>
</evidence>
<evidence type="ECO:0000256" key="3">
    <source>
        <dbReference type="ARBA" id="ARBA00023239"/>
    </source>
</evidence>
<dbReference type="VEuPathDB" id="FungiDB:YALI1_C30320g"/>
<dbReference type="Gene3D" id="3.40.50.880">
    <property type="match status" value="1"/>
</dbReference>
<dbReference type="OrthoDB" id="543156at2759"/>
<dbReference type="EMBL" id="CP017555">
    <property type="protein sequence ID" value="AOW03233.1"/>
    <property type="molecule type" value="Genomic_DNA"/>
</dbReference>
<dbReference type="SUPFAM" id="SSF52317">
    <property type="entry name" value="Class I glutamine amidotransferase-like"/>
    <property type="match status" value="1"/>
</dbReference>
<reference evidence="8 10" key="2">
    <citation type="submission" date="2018-07" db="EMBL/GenBank/DDBJ databases">
        <title>Draft Genome Assemblies for Five Robust Yarrowia lipolytica Strains Exhibiting High Lipid Production and Pentose Sugar Utilization and Sugar Alcohol Secretion from Undetoxified Lignocellulosic Biomass Hydrolysates.</title>
        <authorList>
            <consortium name="DOE Joint Genome Institute"/>
            <person name="Walker C."/>
            <person name="Ryu S."/>
            <person name="Na H."/>
            <person name="Zane M."/>
            <person name="LaButti K."/>
            <person name="Lipzen A."/>
            <person name="Haridas S."/>
            <person name="Barry K."/>
            <person name="Grigoriev I.V."/>
            <person name="Quarterman J."/>
            <person name="Slininger P."/>
            <person name="Dien B."/>
            <person name="Trinh C.T."/>
        </authorList>
    </citation>
    <scope>NUCLEOTIDE SEQUENCE [LARGE SCALE GENOMIC DNA]</scope>
    <source>
        <strain evidence="8 10">YB392</strain>
    </source>
</reference>
<dbReference type="InterPro" id="IPR029062">
    <property type="entry name" value="Class_I_gatase-like"/>
</dbReference>
<dbReference type="KEGG" id="yli:2909815"/>
<evidence type="ECO:0000256" key="1">
    <source>
        <dbReference type="ARBA" id="ARBA00013134"/>
    </source>
</evidence>
<dbReference type="InterPro" id="IPR002818">
    <property type="entry name" value="DJ-1/PfpI"/>
</dbReference>
<evidence type="ECO:0000256" key="2">
    <source>
        <dbReference type="ARBA" id="ARBA00023016"/>
    </source>
</evidence>
<dbReference type="PANTHER" id="PTHR48094">
    <property type="entry name" value="PROTEIN/NUCLEIC ACID DEGLYCASE DJ-1-RELATED"/>
    <property type="match status" value="1"/>
</dbReference>
<gene>
    <name evidence="8" type="ORF">B0I71DRAFT_129680</name>
    <name evidence="7" type="ORF">YALI1_C30320g</name>
</gene>
<dbReference type="GeneID" id="2909815"/>
<dbReference type="OMA" id="WKRVETH"/>
<dbReference type="RefSeq" id="XP_502116.1">
    <property type="nucleotide sequence ID" value="XM_502116.1"/>
</dbReference>
<dbReference type="InterPro" id="IPR050325">
    <property type="entry name" value="Prot/Nucl_acid_deglycase"/>
</dbReference>
<keyword evidence="8" id="KW-0315">Glutamine amidotransferase</keyword>
<dbReference type="Proteomes" id="UP000256601">
    <property type="component" value="Unassembled WGS sequence"/>
</dbReference>
<keyword evidence="3" id="KW-0456">Lyase</keyword>
<evidence type="ECO:0000313" key="7">
    <source>
        <dbReference type="EMBL" id="AOW03233.1"/>
    </source>
</evidence>
<name>A0A1H6Q489_YARLL</name>
<dbReference type="GO" id="GO:0019243">
    <property type="term" value="P:methylglyoxal catabolic process to D-lactate via S-lactoyl-glutathione"/>
    <property type="evidence" value="ECO:0007669"/>
    <property type="project" value="TreeGrafter"/>
</dbReference>
<evidence type="ECO:0000313" key="8">
    <source>
        <dbReference type="EMBL" id="RDW27111.1"/>
    </source>
</evidence>
<dbReference type="GO" id="GO:0019172">
    <property type="term" value="F:glyoxalase III activity"/>
    <property type="evidence" value="ECO:0007669"/>
    <property type="project" value="UniProtKB-EC"/>
</dbReference>
<evidence type="ECO:0000313" key="9">
    <source>
        <dbReference type="Proteomes" id="UP000182444"/>
    </source>
</evidence>
<dbReference type="AlphaFoldDB" id="A0A1H6Q489"/>
<evidence type="ECO:0000259" key="6">
    <source>
        <dbReference type="Pfam" id="PF01965"/>
    </source>
</evidence>
<feature type="domain" description="DJ-1/PfpI" evidence="6">
    <location>
        <begin position="31"/>
        <end position="150"/>
    </location>
</feature>
<comment type="similarity">
    <text evidence="4">Belongs to the peptidase C56 family. HSP31-like subfamily.</text>
</comment>
<keyword evidence="8" id="KW-0808">Transferase</keyword>
<dbReference type="VEuPathDB" id="FungiDB:YALI0_C22000g"/>
<sequence length="239" mass="25965">MAPPPMKALIAVTCYNDSFYPDGKKTGVYFTEAYHPFMAFWAAGFDVQFVSEDGTFGYDEKSLDPINCSDKEMEDLRNPDSSFSKCSAKVTTADKVNGKDYGIIFFAGGHGTIHDFCDAPKLAKLASEVYFNNGILAAVCHGPAIFNNLKGPDGKPLIQGKTITGFHDQGETDMGLDEILKQRSLPTIRQIAANVGANYQAPPDPWKDFSLSDQRIVTGANPASATSTAIKAIELYNKL</sequence>
<dbReference type="FunFam" id="3.40.50.880:FF:000051">
    <property type="entry name" value="Glutathione-independent glyoxalase HSP31"/>
    <property type="match status" value="1"/>
</dbReference>
<protein>
    <recommendedName>
        <fullName evidence="1">D-lactate dehydratase</fullName>
        <ecNumber evidence="1">4.2.1.130</ecNumber>
    </recommendedName>
</protein>
<dbReference type="CDD" id="cd03147">
    <property type="entry name" value="GATase1_Ydr533c_like"/>
    <property type="match status" value="1"/>
</dbReference>
<dbReference type="Proteomes" id="UP000182444">
    <property type="component" value="Chromosome 1C"/>
</dbReference>
<accession>A0A1H6Q489</accession>
<dbReference type="eggNOG" id="ENOG502RZ3Y">
    <property type="taxonomic scope" value="Eukaryota"/>
</dbReference>
<organism evidence="7 9">
    <name type="scientific">Yarrowia lipolytica</name>
    <name type="common">Candida lipolytica</name>
    <dbReference type="NCBI Taxonomy" id="4952"/>
    <lineage>
        <taxon>Eukaryota</taxon>
        <taxon>Fungi</taxon>
        <taxon>Dikarya</taxon>
        <taxon>Ascomycota</taxon>
        <taxon>Saccharomycotina</taxon>
        <taxon>Dipodascomycetes</taxon>
        <taxon>Dipodascales</taxon>
        <taxon>Dipodascales incertae sedis</taxon>
        <taxon>Yarrowia</taxon>
    </lineage>
</organism>
<comment type="catalytic activity">
    <reaction evidence="5">
        <text>methylglyoxal + H2O = (R)-lactate + H(+)</text>
        <dbReference type="Rhea" id="RHEA:27754"/>
        <dbReference type="ChEBI" id="CHEBI:15377"/>
        <dbReference type="ChEBI" id="CHEBI:15378"/>
        <dbReference type="ChEBI" id="CHEBI:16004"/>
        <dbReference type="ChEBI" id="CHEBI:17158"/>
        <dbReference type="EC" id="4.2.1.130"/>
    </reaction>
</comment>
<proteinExistence type="inferred from homology"/>